<dbReference type="CDD" id="cd00037">
    <property type="entry name" value="CLECT"/>
    <property type="match status" value="1"/>
</dbReference>
<dbReference type="Pfam" id="PF00059">
    <property type="entry name" value="Lectin_C"/>
    <property type="match status" value="1"/>
</dbReference>
<dbReference type="AlphaFoldDB" id="A0AAE1U3D1"/>
<evidence type="ECO:0000313" key="3">
    <source>
        <dbReference type="EMBL" id="KAK4304639.1"/>
    </source>
</evidence>
<dbReference type="InterPro" id="IPR016186">
    <property type="entry name" value="C-type_lectin-like/link_sf"/>
</dbReference>
<comment type="caution">
    <text evidence="3">The sequence shown here is derived from an EMBL/GenBank/DDBJ whole genome shotgun (WGS) entry which is preliminary data.</text>
</comment>
<dbReference type="SUPFAM" id="SSF56436">
    <property type="entry name" value="C-type lectin-like"/>
    <property type="match status" value="1"/>
</dbReference>
<feature type="compositionally biased region" description="Basic and acidic residues" evidence="1">
    <location>
        <begin position="31"/>
        <end position="54"/>
    </location>
</feature>
<dbReference type="InterPro" id="IPR051004">
    <property type="entry name" value="DC-SIGN_domain-containing"/>
</dbReference>
<name>A0AAE1U3D1_9EUCA</name>
<feature type="compositionally biased region" description="Basic and acidic residues" evidence="1">
    <location>
        <begin position="1"/>
        <end position="25"/>
    </location>
</feature>
<dbReference type="Proteomes" id="UP001292094">
    <property type="component" value="Unassembled WGS sequence"/>
</dbReference>
<dbReference type="EMBL" id="JAWZYT010002408">
    <property type="protein sequence ID" value="KAK4304639.1"/>
    <property type="molecule type" value="Genomic_DNA"/>
</dbReference>
<feature type="region of interest" description="Disordered" evidence="1">
    <location>
        <begin position="271"/>
        <end position="313"/>
    </location>
</feature>
<protein>
    <recommendedName>
        <fullName evidence="2">C-type lectin domain-containing protein</fullName>
    </recommendedName>
</protein>
<evidence type="ECO:0000259" key="2">
    <source>
        <dbReference type="PROSITE" id="PS50041"/>
    </source>
</evidence>
<gene>
    <name evidence="3" type="ORF">Pmani_023421</name>
</gene>
<feature type="region of interest" description="Disordered" evidence="1">
    <location>
        <begin position="1"/>
        <end position="73"/>
    </location>
</feature>
<accession>A0AAE1U3D1</accession>
<feature type="compositionally biased region" description="Polar residues" evidence="1">
    <location>
        <begin position="445"/>
        <end position="460"/>
    </location>
</feature>
<dbReference type="PANTHER" id="PTHR22802:SF421">
    <property type="entry name" value="MIP03875P"/>
    <property type="match status" value="1"/>
</dbReference>
<proteinExistence type="predicted"/>
<dbReference type="PROSITE" id="PS50041">
    <property type="entry name" value="C_TYPE_LECTIN_2"/>
    <property type="match status" value="1"/>
</dbReference>
<organism evidence="3 4">
    <name type="scientific">Petrolisthes manimaculis</name>
    <dbReference type="NCBI Taxonomy" id="1843537"/>
    <lineage>
        <taxon>Eukaryota</taxon>
        <taxon>Metazoa</taxon>
        <taxon>Ecdysozoa</taxon>
        <taxon>Arthropoda</taxon>
        <taxon>Crustacea</taxon>
        <taxon>Multicrustacea</taxon>
        <taxon>Malacostraca</taxon>
        <taxon>Eumalacostraca</taxon>
        <taxon>Eucarida</taxon>
        <taxon>Decapoda</taxon>
        <taxon>Pleocyemata</taxon>
        <taxon>Anomura</taxon>
        <taxon>Galatheoidea</taxon>
        <taxon>Porcellanidae</taxon>
        <taxon>Petrolisthes</taxon>
    </lineage>
</organism>
<dbReference type="PANTHER" id="PTHR22802">
    <property type="entry name" value="C-TYPE LECTIN SUPERFAMILY MEMBER"/>
    <property type="match status" value="1"/>
</dbReference>
<dbReference type="Gene3D" id="3.10.100.10">
    <property type="entry name" value="Mannose-Binding Protein A, subunit A"/>
    <property type="match status" value="1"/>
</dbReference>
<feature type="region of interest" description="Disordered" evidence="1">
    <location>
        <begin position="435"/>
        <end position="478"/>
    </location>
</feature>
<feature type="domain" description="C-type lectin" evidence="2">
    <location>
        <begin position="131"/>
        <end position="255"/>
    </location>
</feature>
<feature type="compositionally biased region" description="Low complexity" evidence="1">
    <location>
        <begin position="271"/>
        <end position="284"/>
    </location>
</feature>
<dbReference type="SMART" id="SM00034">
    <property type="entry name" value="CLECT"/>
    <property type="match status" value="1"/>
</dbReference>
<reference evidence="3" key="1">
    <citation type="submission" date="2023-11" db="EMBL/GenBank/DDBJ databases">
        <title>Genome assemblies of two species of porcelain crab, Petrolisthes cinctipes and Petrolisthes manimaculis (Anomura: Porcellanidae).</title>
        <authorList>
            <person name="Angst P."/>
        </authorList>
    </citation>
    <scope>NUCLEOTIDE SEQUENCE</scope>
    <source>
        <strain evidence="3">PB745_02</strain>
        <tissue evidence="3">Gill</tissue>
    </source>
</reference>
<evidence type="ECO:0000256" key="1">
    <source>
        <dbReference type="SAM" id="MobiDB-lite"/>
    </source>
</evidence>
<dbReference type="InterPro" id="IPR016187">
    <property type="entry name" value="CTDL_fold"/>
</dbReference>
<keyword evidence="4" id="KW-1185">Reference proteome</keyword>
<evidence type="ECO:0000313" key="4">
    <source>
        <dbReference type="Proteomes" id="UP001292094"/>
    </source>
</evidence>
<feature type="compositionally biased region" description="Pro residues" evidence="1">
    <location>
        <begin position="58"/>
        <end position="72"/>
    </location>
</feature>
<sequence>MEEGREGWRKEGKDGGREGRMEEGRNVGYHEGMEGRREGRREGWRNVETSDRRSRPLSPLPPPPPSPLPPTTHVPGLATYTFLGFSLEVEKGRYSTAANKEWNKMLRVTVLLVLVLVASLCAGQRIHTVEVGNSRYFVSNASPYSPQLNWFLAYQYCRTIGMELLTLETQEEVLALNTFLSENNNGRSEYWTSGNQLGSAMWIWMSTGQPYNTTFHYWPAASGPPLTKTQQSCMSKGSQTWTAENCMDSKAFICEQTRCFYYNYVTSNRQTSNQGNTTNTSGVSRFQSNSRTSPIPLPLTRTRPQQQQQQQNASLVKIMPTTTTTTPPSSSSLLKIMPTTSSPLKIMPLTSPAPLKIMPTTEPLKIMPTISSPPTKIMPTVFTPTAKIMPTTPETMLKSMPATLKPMPTPAPPGTTHSASSHNNEIVPISPLALMQPPQHDFVPSQLTATEPPNSTLTQQHSRKETFSWALLDSDTKK</sequence>
<dbReference type="InterPro" id="IPR001304">
    <property type="entry name" value="C-type_lectin-like"/>
</dbReference>